<dbReference type="AlphaFoldDB" id="A0A7V7PS90"/>
<keyword evidence="1" id="KW-0723">Serine/threonine-protein kinase</keyword>
<protein>
    <submittedName>
        <fullName evidence="1">Serine/threonine protein kinase</fullName>
    </submittedName>
</protein>
<evidence type="ECO:0000313" key="2">
    <source>
        <dbReference type="Proteomes" id="UP000432089"/>
    </source>
</evidence>
<dbReference type="SUPFAM" id="SSF56112">
    <property type="entry name" value="Protein kinase-like (PK-like)"/>
    <property type="match status" value="1"/>
</dbReference>
<keyword evidence="1" id="KW-0808">Transferase</keyword>
<keyword evidence="2" id="KW-1185">Reference proteome</keyword>
<proteinExistence type="predicted"/>
<dbReference type="GO" id="GO:0004674">
    <property type="term" value="F:protein serine/threonine kinase activity"/>
    <property type="evidence" value="ECO:0007669"/>
    <property type="project" value="UniProtKB-KW"/>
</dbReference>
<evidence type="ECO:0000313" key="1">
    <source>
        <dbReference type="EMBL" id="KAB0681935.1"/>
    </source>
</evidence>
<sequence>MAKRPILSAPFVPRAVLKRDVFSEISVGALADRPEASVTYRRVAHSAAWSRPLAWVLARREIAALVALDGIENTPRLLGVDRTGLYRSWIEGAPLHVAKPFGDEAYFRDAKALLRRMHRRGVTHNDLAKPQNWLVTADGRAALIDMQLASVFAKRTKLFRVMAREDLRHLLKQKRTWCREALTPAEKRLLARRSLPADLWMRSAKPVYNAVTRGLFHWSDGEGTGDRMDTDGTAIAARLDADPAIRAHAILPFPYPRSRGGVGIYAFIELAEKDDPETLEGRIADGPQPRPDLVQVVAKLPRDANGRVRDDLLRLVAINHVEAIDSLGADPATLDLMRGIAAGRRNLTDRRLKPSVS</sequence>
<dbReference type="RefSeq" id="WP_150968195.1">
    <property type="nucleotide sequence ID" value="NZ_VZDO01000002.1"/>
</dbReference>
<reference evidence="1 2" key="1">
    <citation type="submission" date="2019-09" db="EMBL/GenBank/DDBJ databases">
        <title>YIM 132180 draft genome.</title>
        <authorList>
            <person name="Zhang K."/>
        </authorList>
    </citation>
    <scope>NUCLEOTIDE SEQUENCE [LARGE SCALE GENOMIC DNA]</scope>
    <source>
        <strain evidence="1 2">YIM 132180</strain>
    </source>
</reference>
<dbReference type="InterPro" id="IPR011009">
    <property type="entry name" value="Kinase-like_dom_sf"/>
</dbReference>
<organism evidence="1 2">
    <name type="scientific">Plantimonas leprariae</name>
    <dbReference type="NCBI Taxonomy" id="2615207"/>
    <lineage>
        <taxon>Bacteria</taxon>
        <taxon>Pseudomonadati</taxon>
        <taxon>Pseudomonadota</taxon>
        <taxon>Alphaproteobacteria</taxon>
        <taxon>Hyphomicrobiales</taxon>
        <taxon>Aurantimonadaceae</taxon>
        <taxon>Plantimonas</taxon>
    </lineage>
</organism>
<accession>A0A7V7PS90</accession>
<dbReference type="Proteomes" id="UP000432089">
    <property type="component" value="Unassembled WGS sequence"/>
</dbReference>
<comment type="caution">
    <text evidence="1">The sequence shown here is derived from an EMBL/GenBank/DDBJ whole genome shotgun (WGS) entry which is preliminary data.</text>
</comment>
<dbReference type="EMBL" id="VZDO01000002">
    <property type="protein sequence ID" value="KAB0681935.1"/>
    <property type="molecule type" value="Genomic_DNA"/>
</dbReference>
<name>A0A7V7PS90_9HYPH</name>
<keyword evidence="1" id="KW-0418">Kinase</keyword>
<gene>
    <name evidence="1" type="ORF">F6X38_03735</name>
</gene>
<dbReference type="Gene3D" id="1.10.510.10">
    <property type="entry name" value="Transferase(Phosphotransferase) domain 1"/>
    <property type="match status" value="1"/>
</dbReference>